<gene>
    <name evidence="2" type="ORF">IAD36_00460</name>
</gene>
<evidence type="ECO:0000313" key="2">
    <source>
        <dbReference type="EMBL" id="HIR54066.1"/>
    </source>
</evidence>
<name>A0A9D1IY08_9FIRM</name>
<dbReference type="SUPFAM" id="SSF53323">
    <property type="entry name" value="Pyruvate-ferredoxin oxidoreductase, PFOR, domain III"/>
    <property type="match status" value="1"/>
</dbReference>
<evidence type="ECO:0000256" key="1">
    <source>
        <dbReference type="ARBA" id="ARBA00023002"/>
    </source>
</evidence>
<sequence length="49" mass="5210">MLGYSGMLDPAVFMASLEHKFAAKGAEIVELNRKALNKGLEIGCAAKKS</sequence>
<protein>
    <submittedName>
        <fullName evidence="2">Uncharacterized protein</fullName>
    </submittedName>
</protein>
<dbReference type="InterPro" id="IPR002869">
    <property type="entry name" value="Pyrv_flavodox_OxRed_cen"/>
</dbReference>
<dbReference type="GO" id="GO:0016491">
    <property type="term" value="F:oxidoreductase activity"/>
    <property type="evidence" value="ECO:0007669"/>
    <property type="project" value="UniProtKB-KW"/>
</dbReference>
<comment type="caution">
    <text evidence="2">The sequence shown here is derived from an EMBL/GenBank/DDBJ whole genome shotgun (WGS) entry which is preliminary data.</text>
</comment>
<reference evidence="2" key="1">
    <citation type="submission" date="2020-10" db="EMBL/GenBank/DDBJ databases">
        <authorList>
            <person name="Gilroy R."/>
        </authorList>
    </citation>
    <scope>NUCLEOTIDE SEQUENCE</scope>
    <source>
        <strain evidence="2">ChiGjej3B3-7149</strain>
    </source>
</reference>
<evidence type="ECO:0000313" key="3">
    <source>
        <dbReference type="Proteomes" id="UP000824238"/>
    </source>
</evidence>
<proteinExistence type="predicted"/>
<dbReference type="Proteomes" id="UP000824238">
    <property type="component" value="Unassembled WGS sequence"/>
</dbReference>
<reference evidence="2" key="2">
    <citation type="journal article" date="2021" name="PeerJ">
        <title>Extensive microbial diversity within the chicken gut microbiome revealed by metagenomics and culture.</title>
        <authorList>
            <person name="Gilroy R."/>
            <person name="Ravi A."/>
            <person name="Getino M."/>
            <person name="Pursley I."/>
            <person name="Horton D.L."/>
            <person name="Alikhan N.F."/>
            <person name="Baker D."/>
            <person name="Gharbi K."/>
            <person name="Hall N."/>
            <person name="Watson M."/>
            <person name="Adriaenssens E.M."/>
            <person name="Foster-Nyarko E."/>
            <person name="Jarju S."/>
            <person name="Secka A."/>
            <person name="Antonio M."/>
            <person name="Oren A."/>
            <person name="Chaudhuri R.R."/>
            <person name="La Ragione R."/>
            <person name="Hildebrand F."/>
            <person name="Pallen M.J."/>
        </authorList>
    </citation>
    <scope>NUCLEOTIDE SEQUENCE</scope>
    <source>
        <strain evidence="2">ChiGjej3B3-7149</strain>
    </source>
</reference>
<dbReference type="EMBL" id="DVHH01000011">
    <property type="protein sequence ID" value="HIR54066.1"/>
    <property type="molecule type" value="Genomic_DNA"/>
</dbReference>
<organism evidence="2 3">
    <name type="scientific">Candidatus Scatomorpha intestinigallinarum</name>
    <dbReference type="NCBI Taxonomy" id="2840923"/>
    <lineage>
        <taxon>Bacteria</taxon>
        <taxon>Bacillati</taxon>
        <taxon>Bacillota</taxon>
        <taxon>Clostridia</taxon>
        <taxon>Eubacteriales</taxon>
        <taxon>Candidatus Scatomorpha</taxon>
    </lineage>
</organism>
<dbReference type="AlphaFoldDB" id="A0A9D1IY08"/>
<accession>A0A9D1IY08</accession>
<keyword evidence="1" id="KW-0560">Oxidoreductase</keyword>